<gene>
    <name evidence="1" type="ORF">TanjilG_29395</name>
</gene>
<sequence length="72" mass="8411">MKLGDGEETMFGLDNWVNGQQPKRQFPSLFMVARNKLRRVVDEGLWEDDQWSWCINWPRDCFSNGKGNCDAS</sequence>
<dbReference type="Gramene" id="OIV98992">
    <property type="protein sequence ID" value="OIV98992"/>
    <property type="gene ID" value="TanjilG_29395"/>
</dbReference>
<name>A0A1J7H9G2_LUPAN</name>
<dbReference type="Proteomes" id="UP000188354">
    <property type="component" value="Chromosome LG13"/>
</dbReference>
<dbReference type="AlphaFoldDB" id="A0A1J7H9G2"/>
<protein>
    <submittedName>
        <fullName evidence="1">Uncharacterized protein</fullName>
    </submittedName>
</protein>
<dbReference type="EMBL" id="CM007373">
    <property type="protein sequence ID" value="OIV98992.1"/>
    <property type="molecule type" value="Genomic_DNA"/>
</dbReference>
<proteinExistence type="predicted"/>
<accession>A0A1J7H9G2</accession>
<evidence type="ECO:0000313" key="2">
    <source>
        <dbReference type="Proteomes" id="UP000188354"/>
    </source>
</evidence>
<organism evidence="1 2">
    <name type="scientific">Lupinus angustifolius</name>
    <name type="common">Narrow-leaved blue lupine</name>
    <dbReference type="NCBI Taxonomy" id="3871"/>
    <lineage>
        <taxon>Eukaryota</taxon>
        <taxon>Viridiplantae</taxon>
        <taxon>Streptophyta</taxon>
        <taxon>Embryophyta</taxon>
        <taxon>Tracheophyta</taxon>
        <taxon>Spermatophyta</taxon>
        <taxon>Magnoliopsida</taxon>
        <taxon>eudicotyledons</taxon>
        <taxon>Gunneridae</taxon>
        <taxon>Pentapetalae</taxon>
        <taxon>rosids</taxon>
        <taxon>fabids</taxon>
        <taxon>Fabales</taxon>
        <taxon>Fabaceae</taxon>
        <taxon>Papilionoideae</taxon>
        <taxon>50 kb inversion clade</taxon>
        <taxon>genistoids sensu lato</taxon>
        <taxon>core genistoids</taxon>
        <taxon>Genisteae</taxon>
        <taxon>Lupinus</taxon>
    </lineage>
</organism>
<evidence type="ECO:0000313" key="1">
    <source>
        <dbReference type="EMBL" id="OIV98992.1"/>
    </source>
</evidence>
<keyword evidence="2" id="KW-1185">Reference proteome</keyword>
<reference evidence="1 2" key="1">
    <citation type="journal article" date="2017" name="Plant Biotechnol. J.">
        <title>A comprehensive draft genome sequence for lupin (Lupinus angustifolius), an emerging health food: insights into plant-microbe interactions and legume evolution.</title>
        <authorList>
            <person name="Hane J.K."/>
            <person name="Ming Y."/>
            <person name="Kamphuis L.G."/>
            <person name="Nelson M.N."/>
            <person name="Garg G."/>
            <person name="Atkins C.A."/>
            <person name="Bayer P.E."/>
            <person name="Bravo A."/>
            <person name="Bringans S."/>
            <person name="Cannon S."/>
            <person name="Edwards D."/>
            <person name="Foley R."/>
            <person name="Gao L.L."/>
            <person name="Harrison M.J."/>
            <person name="Huang W."/>
            <person name="Hurgobin B."/>
            <person name="Li S."/>
            <person name="Liu C.W."/>
            <person name="McGrath A."/>
            <person name="Morahan G."/>
            <person name="Murray J."/>
            <person name="Weller J."/>
            <person name="Jian J."/>
            <person name="Singh K.B."/>
        </authorList>
    </citation>
    <scope>NUCLEOTIDE SEQUENCE [LARGE SCALE GENOMIC DNA]</scope>
    <source>
        <strain evidence="2">cv. Tanjil</strain>
        <tissue evidence="1">Whole plant</tissue>
    </source>
</reference>